<dbReference type="InterPro" id="IPR047693">
    <property type="entry name" value="RNA-guided_IscB-like"/>
</dbReference>
<keyword evidence="2" id="KW-0255">Endonuclease</keyword>
<reference evidence="2 3" key="1">
    <citation type="submission" date="2019-06" db="EMBL/GenBank/DDBJ databases">
        <title>Metagenome assembled Genome of Spiribacter salinus SL48-SHIP from the microbial mat of Salt Lake 48 (Novosibirsk region, Russia).</title>
        <authorList>
            <person name="Shipova A."/>
            <person name="Rozanov A.S."/>
            <person name="Bryanskaya A.V."/>
            <person name="Peltek S.E."/>
        </authorList>
    </citation>
    <scope>NUCLEOTIDE SEQUENCE [LARGE SCALE GENOMIC DNA]</scope>
    <source>
        <strain evidence="2">SL48-SHIP-2</strain>
    </source>
</reference>
<evidence type="ECO:0000313" key="3">
    <source>
        <dbReference type="Proteomes" id="UP000315400"/>
    </source>
</evidence>
<dbReference type="GO" id="GO:0004519">
    <property type="term" value="F:endonuclease activity"/>
    <property type="evidence" value="ECO:0007669"/>
    <property type="project" value="UniProtKB-KW"/>
</dbReference>
<sequence>MNRVFVLTNTKQPLMPCRPARARKLLKKGRAAVYRFAPFTILLKDRAAGDVQPLEVKVDPGSKTTGLSLVALFERGREVIWAANLYHRGQAIRAALADRRSFRRGRRARHTRYRAPRFLNRTRPEGWLPPSLRSRVENICALVAKLQVRAPITGAAIETVRFDTQLMQNPGISGVDYQQGTLAGYEVREYVLHKWNRTCAYCGVKDVPLEIEHIVPRSRGGSNRPSNLTLACRPCNGKKGNQPVEVFLASSPDRLKRIKAQARAVLKDAAAINATRYAIGAAIKGLGLPTTFWSGGRTKMNRIAQGYAKDHWIDAACVGETGAAVRIPPAMQALEIKAMGRGRRRVMGNDKYGFPKGTPRTHKRVQGFQTGDLARITCTKGKSAGTHIGRIASIRARGWFVLNKHDRPAREFQLLQRADGYAYGAAA</sequence>
<dbReference type="InterPro" id="IPR003615">
    <property type="entry name" value="HNH_nuc"/>
</dbReference>
<dbReference type="SMART" id="SM00507">
    <property type="entry name" value="HNHc"/>
    <property type="match status" value="1"/>
</dbReference>
<dbReference type="AlphaFoldDB" id="A0A540VNC5"/>
<dbReference type="PANTHER" id="PTHR33877">
    <property type="entry name" value="SLL1193 PROTEIN"/>
    <property type="match status" value="1"/>
</dbReference>
<dbReference type="Proteomes" id="UP000315400">
    <property type="component" value="Unassembled WGS sequence"/>
</dbReference>
<keyword evidence="2" id="KW-0378">Hydrolase</keyword>
<keyword evidence="2" id="KW-0540">Nuclease</keyword>
<organism evidence="2 3">
    <name type="scientific">Spiribacter salinus</name>
    <dbReference type="NCBI Taxonomy" id="1335746"/>
    <lineage>
        <taxon>Bacteria</taxon>
        <taxon>Pseudomonadati</taxon>
        <taxon>Pseudomonadota</taxon>
        <taxon>Gammaproteobacteria</taxon>
        <taxon>Chromatiales</taxon>
        <taxon>Ectothiorhodospiraceae</taxon>
        <taxon>Spiribacter</taxon>
    </lineage>
</organism>
<dbReference type="Pfam" id="PF01844">
    <property type="entry name" value="HNH"/>
    <property type="match status" value="1"/>
</dbReference>
<dbReference type="PANTHER" id="PTHR33877:SF2">
    <property type="entry name" value="OS07G0170200 PROTEIN"/>
    <property type="match status" value="1"/>
</dbReference>
<dbReference type="InterPro" id="IPR025938">
    <property type="entry name" value="RRXRR_dom"/>
</dbReference>
<dbReference type="Gene3D" id="1.10.30.50">
    <property type="match status" value="1"/>
</dbReference>
<feature type="domain" description="HNH nuclease" evidence="1">
    <location>
        <begin position="186"/>
        <end position="237"/>
    </location>
</feature>
<dbReference type="InterPro" id="IPR052892">
    <property type="entry name" value="NA-targeting_endonuclease"/>
</dbReference>
<dbReference type="EMBL" id="VIFK01000240">
    <property type="protein sequence ID" value="TQE98264.1"/>
    <property type="molecule type" value="Genomic_DNA"/>
</dbReference>
<gene>
    <name evidence="2" type="ORF">FKY71_14765</name>
</gene>
<accession>A0A540VNC5</accession>
<dbReference type="Pfam" id="PF14239">
    <property type="entry name" value="RRXRR"/>
    <property type="match status" value="1"/>
</dbReference>
<dbReference type="InterPro" id="IPR002711">
    <property type="entry name" value="HNH"/>
</dbReference>
<dbReference type="NCBIfam" id="NF040563">
    <property type="entry name" value="guided_IscB"/>
    <property type="match status" value="1"/>
</dbReference>
<evidence type="ECO:0000313" key="2">
    <source>
        <dbReference type="EMBL" id="TQE98264.1"/>
    </source>
</evidence>
<dbReference type="GO" id="GO:0008270">
    <property type="term" value="F:zinc ion binding"/>
    <property type="evidence" value="ECO:0007669"/>
    <property type="project" value="InterPro"/>
</dbReference>
<comment type="caution">
    <text evidence="2">The sequence shown here is derived from an EMBL/GenBank/DDBJ whole genome shotgun (WGS) entry which is preliminary data.</text>
</comment>
<dbReference type="GO" id="GO:0003676">
    <property type="term" value="F:nucleic acid binding"/>
    <property type="evidence" value="ECO:0007669"/>
    <property type="project" value="InterPro"/>
</dbReference>
<protein>
    <submittedName>
        <fullName evidence="2">HNH endonuclease</fullName>
    </submittedName>
</protein>
<name>A0A540VNC5_9GAMM</name>
<evidence type="ECO:0000259" key="1">
    <source>
        <dbReference type="SMART" id="SM00507"/>
    </source>
</evidence>
<dbReference type="CDD" id="cd00085">
    <property type="entry name" value="HNHc"/>
    <property type="match status" value="1"/>
</dbReference>
<proteinExistence type="predicted"/>